<feature type="domain" description="Bacterial transcriptional activator" evidence="1">
    <location>
        <begin position="123"/>
        <end position="264"/>
    </location>
</feature>
<dbReference type="Pfam" id="PF03704">
    <property type="entry name" value="BTAD"/>
    <property type="match status" value="1"/>
</dbReference>
<dbReference type="InterPro" id="IPR005158">
    <property type="entry name" value="BTAD"/>
</dbReference>
<reference evidence="2 3" key="1">
    <citation type="submission" date="2020-08" db="EMBL/GenBank/DDBJ databases">
        <title>Genomic Encyclopedia of Type Strains, Phase IV (KMG-IV): sequencing the most valuable type-strain genomes for metagenomic binning, comparative biology and taxonomic classification.</title>
        <authorList>
            <person name="Goeker M."/>
        </authorList>
    </citation>
    <scope>NUCLEOTIDE SEQUENCE [LARGE SCALE GENOMIC DNA]</scope>
    <source>
        <strain evidence="2 3">DSM 44197</strain>
    </source>
</reference>
<dbReference type="RefSeq" id="WP_220510386.1">
    <property type="nucleotide sequence ID" value="NZ_BAAALP010000060.1"/>
</dbReference>
<dbReference type="InterPro" id="IPR051677">
    <property type="entry name" value="AfsR-DnrI-RedD_regulator"/>
</dbReference>
<sequence>MIDRNGVTTMPHPPSGGCARISVAASTPADPSAGGFQLDLFDGFRLERAGRSVTPQPAAGRLIAFLGIRGRCSRAEVVGAMWPDVPEERAQASLRTVLWRLRRQMPGLLGGREALAISGTVDMDISRFQAHAWCEVGSAQAALGEPPCPIHAAGSAGLRVGELLPGWYDDWVIFERERLRQLQLHALEALAVRLTAEHRHAEAVDAALAAVRMDPLRESATRALIEAYLAEGNLVEAMRQLRTFQAQLRDELCIVPSPELERLVIGHGSPR</sequence>
<dbReference type="SUPFAM" id="SSF48452">
    <property type="entry name" value="TPR-like"/>
    <property type="match status" value="1"/>
</dbReference>
<proteinExistence type="predicted"/>
<evidence type="ECO:0000259" key="1">
    <source>
        <dbReference type="SMART" id="SM01043"/>
    </source>
</evidence>
<keyword evidence="2" id="KW-0238">DNA-binding</keyword>
<dbReference type="Gene3D" id="1.10.10.10">
    <property type="entry name" value="Winged helix-like DNA-binding domain superfamily/Winged helix DNA-binding domain"/>
    <property type="match status" value="1"/>
</dbReference>
<dbReference type="InterPro" id="IPR036388">
    <property type="entry name" value="WH-like_DNA-bd_sf"/>
</dbReference>
<evidence type="ECO:0000313" key="2">
    <source>
        <dbReference type="EMBL" id="MBA8956596.1"/>
    </source>
</evidence>
<dbReference type="PANTHER" id="PTHR35807">
    <property type="entry name" value="TRANSCRIPTIONAL REGULATOR REDD-RELATED"/>
    <property type="match status" value="1"/>
</dbReference>
<keyword evidence="3" id="KW-1185">Reference proteome</keyword>
<evidence type="ECO:0000313" key="3">
    <source>
        <dbReference type="Proteomes" id="UP000572680"/>
    </source>
</evidence>
<dbReference type="GO" id="GO:0003677">
    <property type="term" value="F:DNA binding"/>
    <property type="evidence" value="ECO:0007669"/>
    <property type="project" value="UniProtKB-KW"/>
</dbReference>
<organism evidence="2 3">
    <name type="scientific">Actinomadura namibiensis</name>
    <dbReference type="NCBI Taxonomy" id="182080"/>
    <lineage>
        <taxon>Bacteria</taxon>
        <taxon>Bacillati</taxon>
        <taxon>Actinomycetota</taxon>
        <taxon>Actinomycetes</taxon>
        <taxon>Streptosporangiales</taxon>
        <taxon>Thermomonosporaceae</taxon>
        <taxon>Actinomadura</taxon>
    </lineage>
</organism>
<comment type="caution">
    <text evidence="2">The sequence shown here is derived from an EMBL/GenBank/DDBJ whole genome shotgun (WGS) entry which is preliminary data.</text>
</comment>
<dbReference type="Proteomes" id="UP000572680">
    <property type="component" value="Unassembled WGS sequence"/>
</dbReference>
<dbReference type="InterPro" id="IPR011990">
    <property type="entry name" value="TPR-like_helical_dom_sf"/>
</dbReference>
<dbReference type="SMART" id="SM01043">
    <property type="entry name" value="BTAD"/>
    <property type="match status" value="1"/>
</dbReference>
<accession>A0A7W3LYC2</accession>
<dbReference type="AlphaFoldDB" id="A0A7W3LYC2"/>
<protein>
    <submittedName>
        <fullName evidence="2">DNA-binding SARP family transcriptional activator</fullName>
    </submittedName>
</protein>
<gene>
    <name evidence="2" type="ORF">HNR61_008279</name>
</gene>
<dbReference type="Gene3D" id="1.25.40.10">
    <property type="entry name" value="Tetratricopeptide repeat domain"/>
    <property type="match status" value="1"/>
</dbReference>
<dbReference type="EMBL" id="JACJIA010000016">
    <property type="protein sequence ID" value="MBA8956596.1"/>
    <property type="molecule type" value="Genomic_DNA"/>
</dbReference>
<name>A0A7W3LYC2_ACTNM</name>